<organism evidence="2 3">
    <name type="scientific">Tilletiopsis washingtonensis</name>
    <dbReference type="NCBI Taxonomy" id="58919"/>
    <lineage>
        <taxon>Eukaryota</taxon>
        <taxon>Fungi</taxon>
        <taxon>Dikarya</taxon>
        <taxon>Basidiomycota</taxon>
        <taxon>Ustilaginomycotina</taxon>
        <taxon>Exobasidiomycetes</taxon>
        <taxon>Entylomatales</taxon>
        <taxon>Entylomatales incertae sedis</taxon>
        <taxon>Tilletiopsis</taxon>
    </lineage>
</organism>
<accession>A0A316Z8U2</accession>
<dbReference type="AlphaFoldDB" id="A0A316Z8U2"/>
<feature type="chain" id="PRO_5016284923" evidence="1">
    <location>
        <begin position="20"/>
        <end position="161"/>
    </location>
</feature>
<evidence type="ECO:0000313" key="3">
    <source>
        <dbReference type="Proteomes" id="UP000245946"/>
    </source>
</evidence>
<evidence type="ECO:0000256" key="1">
    <source>
        <dbReference type="SAM" id="SignalP"/>
    </source>
</evidence>
<evidence type="ECO:0000313" key="2">
    <source>
        <dbReference type="EMBL" id="PWN98019.1"/>
    </source>
</evidence>
<protein>
    <submittedName>
        <fullName evidence="2">Uncharacterized protein</fullName>
    </submittedName>
</protein>
<keyword evidence="1" id="KW-0732">Signal</keyword>
<keyword evidence="3" id="KW-1185">Reference proteome</keyword>
<gene>
    <name evidence="2" type="ORF">FA09DRAFT_338984</name>
</gene>
<dbReference type="Proteomes" id="UP000245946">
    <property type="component" value="Unassembled WGS sequence"/>
</dbReference>
<feature type="signal peptide" evidence="1">
    <location>
        <begin position="1"/>
        <end position="19"/>
    </location>
</feature>
<dbReference type="GeneID" id="37271707"/>
<reference evidence="2 3" key="1">
    <citation type="journal article" date="2018" name="Mol. Biol. Evol.">
        <title>Broad Genomic Sampling Reveals a Smut Pathogenic Ancestry of the Fungal Clade Ustilaginomycotina.</title>
        <authorList>
            <person name="Kijpornyongpan T."/>
            <person name="Mondo S.J."/>
            <person name="Barry K."/>
            <person name="Sandor L."/>
            <person name="Lee J."/>
            <person name="Lipzen A."/>
            <person name="Pangilinan J."/>
            <person name="LaButti K."/>
            <person name="Hainaut M."/>
            <person name="Henrissat B."/>
            <person name="Grigoriev I.V."/>
            <person name="Spatafora J.W."/>
            <person name="Aime M.C."/>
        </authorList>
    </citation>
    <scope>NUCLEOTIDE SEQUENCE [LARGE SCALE GENOMIC DNA]</scope>
    <source>
        <strain evidence="2 3">MCA 4186</strain>
    </source>
</reference>
<dbReference type="RefSeq" id="XP_025598298.1">
    <property type="nucleotide sequence ID" value="XM_025744163.1"/>
</dbReference>
<sequence>MSLLRALLFVAVLAASVFAQASNDNPNGKTLYVSDPHCNSYQCRVNWRQGQDVFVNWINAPRGKLDIQLAPESDQSLPTYTLASNIGAVHGKATCNNAGTGKRCGRWDGKVPADVRPGEYSIVVKSLSSNAVGYTDVIRVRVAKKDQRRRLPEQLDDDVEA</sequence>
<name>A0A316Z8U2_9BASI</name>
<proteinExistence type="predicted"/>
<dbReference type="OrthoDB" id="2547765at2759"/>
<dbReference type="EMBL" id="KZ819293">
    <property type="protein sequence ID" value="PWN98019.1"/>
    <property type="molecule type" value="Genomic_DNA"/>
</dbReference>